<keyword evidence="2" id="KW-0238">DNA-binding</keyword>
<dbReference type="GO" id="GO:0006355">
    <property type="term" value="P:regulation of DNA-templated transcription"/>
    <property type="evidence" value="ECO:0007669"/>
    <property type="project" value="InterPro"/>
</dbReference>
<feature type="domain" description="NAC" evidence="6">
    <location>
        <begin position="1"/>
        <end position="49"/>
    </location>
</feature>
<dbReference type="SUPFAM" id="SSF101941">
    <property type="entry name" value="NAC domain"/>
    <property type="match status" value="1"/>
</dbReference>
<name>A0A0M5JF80_MANES</name>
<feature type="compositionally biased region" description="Low complexity" evidence="5">
    <location>
        <begin position="89"/>
        <end position="100"/>
    </location>
</feature>
<sequence>MKKTLVFYRGKAPHALRTDWIMHEYRLVSVGDNSCDEIEKWVLCRIYLKKRNSEIDENCEDERVENAAVTYDQRRFFYFTRRDEIVFDSVSSSSSSSSSSGITEVSSNGEDLDEESSSSSCNFF</sequence>
<dbReference type="PANTHER" id="PTHR31744:SF93">
    <property type="entry name" value="NAC DOMAIN-CONTAINING PROTEIN"/>
    <property type="match status" value="1"/>
</dbReference>
<feature type="region of interest" description="Disordered" evidence="5">
    <location>
        <begin position="89"/>
        <end position="124"/>
    </location>
</feature>
<accession>A0A0M5JF80</accession>
<dbReference type="InterPro" id="IPR003441">
    <property type="entry name" value="NAC-dom"/>
</dbReference>
<proteinExistence type="evidence at transcript level"/>
<dbReference type="GO" id="GO:0003677">
    <property type="term" value="F:DNA binding"/>
    <property type="evidence" value="ECO:0007669"/>
    <property type="project" value="UniProtKB-KW"/>
</dbReference>
<evidence type="ECO:0000256" key="1">
    <source>
        <dbReference type="ARBA" id="ARBA00023015"/>
    </source>
</evidence>
<keyword evidence="3" id="KW-0804">Transcription</keyword>
<keyword evidence="4" id="KW-0539">Nucleus</keyword>
<dbReference type="InterPro" id="IPR036093">
    <property type="entry name" value="NAC_dom_sf"/>
</dbReference>
<dbReference type="OMA" id="RFFYFTR"/>
<dbReference type="PANTHER" id="PTHR31744">
    <property type="entry name" value="PROTEIN CUP-SHAPED COTYLEDON 2-RELATED"/>
    <property type="match status" value="1"/>
</dbReference>
<organism evidence="7">
    <name type="scientific">Manihot esculenta</name>
    <name type="common">Cassava</name>
    <name type="synonym">Jatropha manihot</name>
    <dbReference type="NCBI Taxonomy" id="3983"/>
    <lineage>
        <taxon>Eukaryota</taxon>
        <taxon>Viridiplantae</taxon>
        <taxon>Streptophyta</taxon>
        <taxon>Embryophyta</taxon>
        <taxon>Tracheophyta</taxon>
        <taxon>Spermatophyta</taxon>
        <taxon>Magnoliopsida</taxon>
        <taxon>eudicotyledons</taxon>
        <taxon>Gunneridae</taxon>
        <taxon>Pentapetalae</taxon>
        <taxon>rosids</taxon>
        <taxon>fabids</taxon>
        <taxon>Malpighiales</taxon>
        <taxon>Euphorbiaceae</taxon>
        <taxon>Crotonoideae</taxon>
        <taxon>Manihoteae</taxon>
        <taxon>Manihot</taxon>
    </lineage>
</organism>
<dbReference type="PROSITE" id="PS51005">
    <property type="entry name" value="NAC"/>
    <property type="match status" value="1"/>
</dbReference>
<dbReference type="EMBL" id="KR605180">
    <property type="protein sequence ID" value="ALC79019.1"/>
    <property type="molecule type" value="mRNA"/>
</dbReference>
<evidence type="ECO:0000256" key="5">
    <source>
        <dbReference type="SAM" id="MobiDB-lite"/>
    </source>
</evidence>
<evidence type="ECO:0000256" key="4">
    <source>
        <dbReference type="ARBA" id="ARBA00023242"/>
    </source>
</evidence>
<protein>
    <submittedName>
        <fullName evidence="7">NAC transcription factors 42</fullName>
    </submittedName>
</protein>
<evidence type="ECO:0000313" key="7">
    <source>
        <dbReference type="EMBL" id="ALC79019.1"/>
    </source>
</evidence>
<dbReference type="Gene3D" id="2.170.150.80">
    <property type="entry name" value="NAC domain"/>
    <property type="match status" value="1"/>
</dbReference>
<keyword evidence="1" id="KW-0805">Transcription regulation</keyword>
<dbReference type="AlphaFoldDB" id="A0A0M5JF80"/>
<evidence type="ECO:0000256" key="2">
    <source>
        <dbReference type="ARBA" id="ARBA00023125"/>
    </source>
</evidence>
<evidence type="ECO:0000259" key="6">
    <source>
        <dbReference type="PROSITE" id="PS51005"/>
    </source>
</evidence>
<reference evidence="7" key="1">
    <citation type="journal article" date="2015" name="PLoS ONE">
        <title>Genome-Wide Identification and Expression Analysis of the NAC Transcription Factor Family in Cassava.</title>
        <authorList>
            <person name="Hu W."/>
            <person name="Wei Y."/>
            <person name="Xia Z."/>
            <person name="Yan Y."/>
            <person name="Hou X."/>
            <person name="Zou M."/>
            <person name="Lu C."/>
            <person name="Wang W."/>
            <person name="Peng M."/>
        </authorList>
    </citation>
    <scope>NUCLEOTIDE SEQUENCE</scope>
    <source>
        <strain evidence="7">MeNAC42</strain>
    </source>
</reference>
<evidence type="ECO:0000256" key="3">
    <source>
        <dbReference type="ARBA" id="ARBA00023163"/>
    </source>
</evidence>